<dbReference type="InterPro" id="IPR042258">
    <property type="entry name" value="DGOK_N"/>
</dbReference>
<evidence type="ECO:0000313" key="2">
    <source>
        <dbReference type="Proteomes" id="UP000258927"/>
    </source>
</evidence>
<dbReference type="Pfam" id="PF05035">
    <property type="entry name" value="DGOK"/>
    <property type="match status" value="1"/>
</dbReference>
<dbReference type="InterPro" id="IPR007729">
    <property type="entry name" value="DGOK"/>
</dbReference>
<dbReference type="AlphaFoldDB" id="A0A2R4MCF3"/>
<keyword evidence="1" id="KW-0418">Kinase</keyword>
<keyword evidence="1" id="KW-0808">Transferase</keyword>
<protein>
    <submittedName>
        <fullName evidence="1">2-dehydro-3-deoxygalactonokinase</fullName>
    </submittedName>
</protein>
<dbReference type="Gene3D" id="3.30.420.300">
    <property type="entry name" value="2-keto-3-deoxy-galactonokinase, substrate binding domain"/>
    <property type="match status" value="1"/>
</dbReference>
<keyword evidence="2" id="KW-1185">Reference proteome</keyword>
<evidence type="ECO:0000313" key="1">
    <source>
        <dbReference type="EMBL" id="AVX03692.1"/>
    </source>
</evidence>
<sequence length="305" mass="32995">MSQQISFIALDWGTSNVRAYAIDAEGRIVDEVASDKGMGKLQPDEFEPTLLDLIAPWLSDDGTLPIYACGMVGARGGWQEATYGQVPFDVHRALKLTKVATSDPRIEVQIVPGLCQSAPADVMRGEETQIFGLLEKYPDFEGTIILPGTHSKWAEIRSAQVTGFKTYMTGEMFNLLSQQSVVRLSVAEDGWNEDAFLTGVKEAMSAPQDFTHLVFGLRAKSLLAGLTPVEGRAMLSGLLMGMEIKSGMDSFATGQVAIVGGAKLMGIYQAAFEEFDIDPLCDVDENFTVRGLNLVAKAQKKGVAS</sequence>
<gene>
    <name evidence="1" type="ORF">MXMO3_01161</name>
</gene>
<dbReference type="GO" id="GO:0034194">
    <property type="term" value="P:D-galactonate catabolic process"/>
    <property type="evidence" value="ECO:0007669"/>
    <property type="project" value="InterPro"/>
</dbReference>
<dbReference type="EMBL" id="CP021330">
    <property type="protein sequence ID" value="AVX03692.1"/>
    <property type="molecule type" value="Genomic_DNA"/>
</dbReference>
<name>A0A2R4MCF3_9HYPH</name>
<accession>A0A2R4MCF3</accession>
<reference evidence="1 2" key="1">
    <citation type="submission" date="2017-05" db="EMBL/GenBank/DDBJ databases">
        <title>Genome Analysis of Maritalea myrionectae HL2708#5.</title>
        <authorList>
            <consortium name="Cotde Inc.-PKNU"/>
            <person name="Jang D."/>
            <person name="Oh H.-M."/>
        </authorList>
    </citation>
    <scope>NUCLEOTIDE SEQUENCE [LARGE SCALE GENOMIC DNA]</scope>
    <source>
        <strain evidence="1 2">HL2708#5</strain>
    </source>
</reference>
<organism evidence="1 2">
    <name type="scientific">Maritalea myrionectae</name>
    <dbReference type="NCBI Taxonomy" id="454601"/>
    <lineage>
        <taxon>Bacteria</taxon>
        <taxon>Pseudomonadati</taxon>
        <taxon>Pseudomonadota</taxon>
        <taxon>Alphaproteobacteria</taxon>
        <taxon>Hyphomicrobiales</taxon>
        <taxon>Devosiaceae</taxon>
        <taxon>Maritalea</taxon>
    </lineage>
</organism>
<dbReference type="STRING" id="1122213.GCA_000423365_01635"/>
<dbReference type="Proteomes" id="UP000258927">
    <property type="component" value="Chromosome"/>
</dbReference>
<proteinExistence type="predicted"/>
<dbReference type="KEGG" id="mmyr:MXMO3_01161"/>
<dbReference type="InterPro" id="IPR042257">
    <property type="entry name" value="DGOK_C"/>
</dbReference>
<dbReference type="RefSeq" id="WP_117395243.1">
    <property type="nucleotide sequence ID" value="NZ_CP021330.1"/>
</dbReference>
<dbReference type="Gene3D" id="3.30.420.310">
    <property type="entry name" value="2-keto-3-deoxy-galactonokinase, C-terminal domain"/>
    <property type="match status" value="1"/>
</dbReference>
<dbReference type="GO" id="GO:0008671">
    <property type="term" value="F:2-dehydro-3-deoxygalactonokinase activity"/>
    <property type="evidence" value="ECO:0007669"/>
    <property type="project" value="InterPro"/>
</dbReference>